<accession>A0ABV9VKM8</accession>
<comment type="caution">
    <text evidence="2">The sequence shown here is derived from an EMBL/GenBank/DDBJ whole genome shotgun (WGS) entry which is preliminary data.</text>
</comment>
<evidence type="ECO:0000256" key="1">
    <source>
        <dbReference type="SAM" id="MobiDB-lite"/>
    </source>
</evidence>
<proteinExistence type="predicted"/>
<dbReference type="EMBL" id="JBHSJE010000021">
    <property type="protein sequence ID" value="MFC4983645.1"/>
    <property type="molecule type" value="Genomic_DNA"/>
</dbReference>
<sequence length="96" mass="10399">MPEFTELLPLVLQMLPHMLALLDRPASSTSRRHSRHHGARPPAGSVAVPTAAAGSAFLELMRGMPPGTVLRYEAPDGAVLTCWSAPGTEHGEYRLW</sequence>
<dbReference type="GeneID" id="31237601"/>
<organism evidence="2 3">
    <name type="scientific">Streptomyces atroolivaceus</name>
    <dbReference type="NCBI Taxonomy" id="66869"/>
    <lineage>
        <taxon>Bacteria</taxon>
        <taxon>Bacillati</taxon>
        <taxon>Actinomycetota</taxon>
        <taxon>Actinomycetes</taxon>
        <taxon>Kitasatosporales</taxon>
        <taxon>Streptomycetaceae</taxon>
        <taxon>Streptomyces</taxon>
    </lineage>
</organism>
<evidence type="ECO:0000313" key="3">
    <source>
        <dbReference type="Proteomes" id="UP001595908"/>
    </source>
</evidence>
<gene>
    <name evidence="2" type="ORF">ACFPL4_35935</name>
</gene>
<name>A0ABV9VKM8_STRAZ</name>
<feature type="region of interest" description="Disordered" evidence="1">
    <location>
        <begin position="25"/>
        <end position="47"/>
    </location>
</feature>
<protein>
    <submittedName>
        <fullName evidence="2">Uncharacterized protein</fullName>
    </submittedName>
</protein>
<reference evidence="3" key="1">
    <citation type="journal article" date="2019" name="Int. J. Syst. Evol. Microbiol.">
        <title>The Global Catalogue of Microorganisms (GCM) 10K type strain sequencing project: providing services to taxonomists for standard genome sequencing and annotation.</title>
        <authorList>
            <consortium name="The Broad Institute Genomics Platform"/>
            <consortium name="The Broad Institute Genome Sequencing Center for Infectious Disease"/>
            <person name="Wu L."/>
            <person name="Ma J."/>
        </authorList>
    </citation>
    <scope>NUCLEOTIDE SEQUENCE [LARGE SCALE GENOMIC DNA]</scope>
    <source>
        <strain evidence="3">ICMP 257</strain>
    </source>
</reference>
<feature type="compositionally biased region" description="Basic residues" evidence="1">
    <location>
        <begin position="30"/>
        <end position="39"/>
    </location>
</feature>
<dbReference type="RefSeq" id="WP_033305806.1">
    <property type="nucleotide sequence ID" value="NZ_JBHSJE010000021.1"/>
</dbReference>
<evidence type="ECO:0000313" key="2">
    <source>
        <dbReference type="EMBL" id="MFC4983645.1"/>
    </source>
</evidence>
<keyword evidence="3" id="KW-1185">Reference proteome</keyword>
<dbReference type="Proteomes" id="UP001595908">
    <property type="component" value="Unassembled WGS sequence"/>
</dbReference>